<evidence type="ECO:0000256" key="2">
    <source>
        <dbReference type="SAM" id="MobiDB-lite"/>
    </source>
</evidence>
<evidence type="ECO:0000313" key="6">
    <source>
        <dbReference type="Proteomes" id="UP000194151"/>
    </source>
</evidence>
<gene>
    <name evidence="5" type="ORF">CAL12_26855</name>
</gene>
<feature type="region of interest" description="Disordered" evidence="2">
    <location>
        <begin position="1"/>
        <end position="38"/>
    </location>
</feature>
<keyword evidence="6" id="KW-1185">Reference proteome</keyword>
<dbReference type="STRING" id="1416806.CAL12_26855"/>
<dbReference type="InterPro" id="IPR013216">
    <property type="entry name" value="Methyltransf_11"/>
</dbReference>
<name>A0A1W6YSM8_9BORD</name>
<reference evidence="5 6" key="1">
    <citation type="submission" date="2017-05" db="EMBL/GenBank/DDBJ databases">
        <title>Complete and WGS of Bordetella genogroups.</title>
        <authorList>
            <person name="Spilker T."/>
            <person name="LiPuma J."/>
        </authorList>
    </citation>
    <scope>NUCLEOTIDE SEQUENCE [LARGE SCALE GENOMIC DNA]</scope>
    <source>
        <strain evidence="5 6">AU19157</strain>
    </source>
</reference>
<dbReference type="AlphaFoldDB" id="A0A1W6YSM8"/>
<dbReference type="SUPFAM" id="SSF53335">
    <property type="entry name" value="S-adenosyl-L-methionine-dependent methyltransferases"/>
    <property type="match status" value="1"/>
</dbReference>
<dbReference type="GO" id="GO:0008757">
    <property type="term" value="F:S-adenosylmethionine-dependent methyltransferase activity"/>
    <property type="evidence" value="ECO:0007669"/>
    <property type="project" value="InterPro"/>
</dbReference>
<proteinExistence type="predicted"/>
<evidence type="ECO:0000256" key="1">
    <source>
        <dbReference type="ARBA" id="ARBA00022679"/>
    </source>
</evidence>
<dbReference type="Proteomes" id="UP000194151">
    <property type="component" value="Chromosome"/>
</dbReference>
<evidence type="ECO:0000259" key="4">
    <source>
        <dbReference type="Pfam" id="PF08241"/>
    </source>
</evidence>
<dbReference type="Gene3D" id="3.40.50.150">
    <property type="entry name" value="Vaccinia Virus protein VP39"/>
    <property type="match status" value="1"/>
</dbReference>
<accession>A0A1W6YSM8</accession>
<dbReference type="EMBL" id="CP021108">
    <property type="protein sequence ID" value="ARP84077.1"/>
    <property type="molecule type" value="Genomic_DNA"/>
</dbReference>
<dbReference type="KEGG" id="bgv:CAL12_26855"/>
<dbReference type="InterPro" id="IPR050447">
    <property type="entry name" value="Erg6_SMT_methyltransf"/>
</dbReference>
<keyword evidence="3" id="KW-1133">Transmembrane helix</keyword>
<dbReference type="PANTHER" id="PTHR44068:SF11">
    <property type="entry name" value="GERANYL DIPHOSPHATE 2-C-METHYLTRANSFERASE"/>
    <property type="match status" value="1"/>
</dbReference>
<dbReference type="Pfam" id="PF08241">
    <property type="entry name" value="Methyltransf_11"/>
    <property type="match status" value="1"/>
</dbReference>
<keyword evidence="3" id="KW-0812">Transmembrane</keyword>
<dbReference type="PANTHER" id="PTHR44068">
    <property type="entry name" value="ZGC:194242"/>
    <property type="match status" value="1"/>
</dbReference>
<evidence type="ECO:0000256" key="3">
    <source>
        <dbReference type="SAM" id="Phobius"/>
    </source>
</evidence>
<dbReference type="CDD" id="cd02440">
    <property type="entry name" value="AdoMet_MTases"/>
    <property type="match status" value="1"/>
</dbReference>
<keyword evidence="3" id="KW-0472">Membrane</keyword>
<feature type="transmembrane region" description="Helical" evidence="3">
    <location>
        <begin position="232"/>
        <end position="256"/>
    </location>
</feature>
<sequence>MAWRPNCCPNKDTAKMVRTRSRAEADDSPGEAFQPISVKPPSSNPWAFRLRCVVDLQLATIVKHLRPALGSLDGKVLDVGAGQSPWRSWLPERVHYFGLDIANAAEFGMSESVRDVTYYDGGSMPFADGTFDAVLCVEVMEHASDPELLVSEMFRVLKPGGTLLLTVPWSARLHHLPHDYHRFTRNRLRALLSGHGFADIRIAERGSDVGAIANKLTVLSLRLFSPGQGWRLVFTMPFGVITGLLAAAFVCAAHAADRLGWGAAEDPLGYFLQATRSIRRPD</sequence>
<evidence type="ECO:0000313" key="5">
    <source>
        <dbReference type="EMBL" id="ARP84077.1"/>
    </source>
</evidence>
<organism evidence="5 6">
    <name type="scientific">Bordetella genomosp. 8</name>
    <dbReference type="NCBI Taxonomy" id="1416806"/>
    <lineage>
        <taxon>Bacteria</taxon>
        <taxon>Pseudomonadati</taxon>
        <taxon>Pseudomonadota</taxon>
        <taxon>Betaproteobacteria</taxon>
        <taxon>Burkholderiales</taxon>
        <taxon>Alcaligenaceae</taxon>
        <taxon>Bordetella</taxon>
    </lineage>
</organism>
<dbReference type="InterPro" id="IPR029063">
    <property type="entry name" value="SAM-dependent_MTases_sf"/>
</dbReference>
<keyword evidence="1" id="KW-0808">Transferase</keyword>
<feature type="domain" description="Methyltransferase type 11" evidence="4">
    <location>
        <begin position="77"/>
        <end position="164"/>
    </location>
</feature>
<protein>
    <recommendedName>
        <fullName evidence="4">Methyltransferase type 11 domain-containing protein</fullName>
    </recommendedName>
</protein>